<dbReference type="InterPro" id="IPR051609">
    <property type="entry name" value="NmrA/Isoflavone_reductase-like"/>
</dbReference>
<keyword evidence="6" id="KW-1185">Reference proteome</keyword>
<dbReference type="GO" id="GO:0016491">
    <property type="term" value="F:oxidoreductase activity"/>
    <property type="evidence" value="ECO:0007669"/>
    <property type="project" value="UniProtKB-KW"/>
</dbReference>
<dbReference type="Proteomes" id="UP001163105">
    <property type="component" value="Unassembled WGS sequence"/>
</dbReference>
<accession>A0AB34FJL7</accession>
<proteinExistence type="predicted"/>
<dbReference type="SUPFAM" id="SSF51735">
    <property type="entry name" value="NAD(P)-binding Rossmann-fold domains"/>
    <property type="match status" value="1"/>
</dbReference>
<dbReference type="InterPro" id="IPR008030">
    <property type="entry name" value="NmrA-like"/>
</dbReference>
<evidence type="ECO:0000313" key="5">
    <source>
        <dbReference type="EMBL" id="KAJ6438846.1"/>
    </source>
</evidence>
<sequence length="305" mass="32844">MTSIKNVGLIGRGLFGSAVLPALIDAGFIVTVFSRSQQNKLSLPTDVNFVTVDYESVDNMAEAFRNQDAIVSTISFDSILAQKPMIDAAVQAGVKRFIPADYTSFSTDPAASALPQHLPLKAVQAHLHDYANKGRMEYSIVATGVFLEFLIDRGFAVNWHDKTAQLWGEANHPISTTSLAAAAKAVAAVLKNADQTANRAVYVNELVVTQGQILSLGKKVAPTSTEWAATNIKDPDAEFERRLQAVAQKPEMPSIMALVVGTLLSGKFRAQFDTLDNDLLGIKTLDETALEARIAAVLGISEDKP</sequence>
<feature type="domain" description="NmrA-like" evidence="4">
    <location>
        <begin position="13"/>
        <end position="221"/>
    </location>
</feature>
<gene>
    <name evidence="5" type="ORF">O9K51_08247</name>
</gene>
<evidence type="ECO:0000256" key="3">
    <source>
        <dbReference type="SAM" id="Phobius"/>
    </source>
</evidence>
<dbReference type="InterPro" id="IPR036291">
    <property type="entry name" value="NAD(P)-bd_dom_sf"/>
</dbReference>
<evidence type="ECO:0000256" key="1">
    <source>
        <dbReference type="ARBA" id="ARBA00022857"/>
    </source>
</evidence>
<keyword evidence="3" id="KW-0812">Transmembrane</keyword>
<organism evidence="5 6">
    <name type="scientific">Purpureocillium lavendulum</name>
    <dbReference type="NCBI Taxonomy" id="1247861"/>
    <lineage>
        <taxon>Eukaryota</taxon>
        <taxon>Fungi</taxon>
        <taxon>Dikarya</taxon>
        <taxon>Ascomycota</taxon>
        <taxon>Pezizomycotina</taxon>
        <taxon>Sordariomycetes</taxon>
        <taxon>Hypocreomycetidae</taxon>
        <taxon>Hypocreales</taxon>
        <taxon>Ophiocordycipitaceae</taxon>
        <taxon>Purpureocillium</taxon>
    </lineage>
</organism>
<keyword evidence="1" id="KW-0521">NADP</keyword>
<evidence type="ECO:0000313" key="6">
    <source>
        <dbReference type="Proteomes" id="UP001163105"/>
    </source>
</evidence>
<protein>
    <submittedName>
        <fullName evidence="5">3-hydroxybenzoate 6-hydroxylase</fullName>
    </submittedName>
</protein>
<dbReference type="PANTHER" id="PTHR47706">
    <property type="entry name" value="NMRA-LIKE FAMILY PROTEIN"/>
    <property type="match status" value="1"/>
</dbReference>
<evidence type="ECO:0000259" key="4">
    <source>
        <dbReference type="Pfam" id="PF05368"/>
    </source>
</evidence>
<comment type="caution">
    <text evidence="5">The sequence shown here is derived from an EMBL/GenBank/DDBJ whole genome shotgun (WGS) entry which is preliminary data.</text>
</comment>
<evidence type="ECO:0000256" key="2">
    <source>
        <dbReference type="ARBA" id="ARBA00023002"/>
    </source>
</evidence>
<dbReference type="Pfam" id="PF05368">
    <property type="entry name" value="NmrA"/>
    <property type="match status" value="1"/>
</dbReference>
<keyword evidence="2" id="KW-0560">Oxidoreductase</keyword>
<dbReference type="PANTHER" id="PTHR47706:SF1">
    <property type="entry name" value="CIPA-LIKE, PUTATIVE (AFU_ORTHOLOGUE AFUA_1G12460)-RELATED"/>
    <property type="match status" value="1"/>
</dbReference>
<keyword evidence="3" id="KW-0472">Membrane</keyword>
<reference evidence="5" key="1">
    <citation type="submission" date="2023-01" db="EMBL/GenBank/DDBJ databases">
        <title>The growth and conidiation of Purpureocillium lavendulum are regulated by nitrogen source and histone H3K14 acetylation.</title>
        <authorList>
            <person name="Tang P."/>
            <person name="Han J."/>
            <person name="Zhang C."/>
            <person name="Tang P."/>
            <person name="Qi F."/>
            <person name="Zhang K."/>
            <person name="Liang L."/>
        </authorList>
    </citation>
    <scope>NUCLEOTIDE SEQUENCE</scope>
    <source>
        <strain evidence="5">YMF1.00683</strain>
    </source>
</reference>
<name>A0AB34FJL7_9HYPO</name>
<dbReference type="Gene3D" id="3.40.50.720">
    <property type="entry name" value="NAD(P)-binding Rossmann-like Domain"/>
    <property type="match status" value="1"/>
</dbReference>
<feature type="transmembrane region" description="Helical" evidence="3">
    <location>
        <begin position="12"/>
        <end position="33"/>
    </location>
</feature>
<keyword evidence="3" id="KW-1133">Transmembrane helix</keyword>
<dbReference type="EMBL" id="JAQHRD010000007">
    <property type="protein sequence ID" value="KAJ6438846.1"/>
    <property type="molecule type" value="Genomic_DNA"/>
</dbReference>
<dbReference type="AlphaFoldDB" id="A0AB34FJL7"/>